<gene>
    <name evidence="1" type="ORF">J5U22_01572</name>
</gene>
<dbReference type="GeneID" id="65556982"/>
<organism evidence="1 2">
    <name type="scientific">Saccharolobus shibatae</name>
    <dbReference type="NCBI Taxonomy" id="2286"/>
    <lineage>
        <taxon>Archaea</taxon>
        <taxon>Thermoproteota</taxon>
        <taxon>Thermoprotei</taxon>
        <taxon>Sulfolobales</taxon>
        <taxon>Sulfolobaceae</taxon>
        <taxon>Saccharolobus</taxon>
    </lineage>
</organism>
<reference evidence="1 2" key="1">
    <citation type="journal article" date="2021" name="Environ. Microbiol.">
        <title>New insights into the diversity and evolution of the archaeal mobilome from three complete genomes of Saccharolobus shibatae.</title>
        <authorList>
            <person name="Medvedeva S."/>
            <person name="Brandt D."/>
            <person name="Cvirkaite-Krupovic V."/>
            <person name="Liu Y."/>
            <person name="Severinov K."/>
            <person name="Ishino S."/>
            <person name="Ishino Y."/>
            <person name="Prangishvili D."/>
            <person name="Kalinowski J."/>
            <person name="Krupovic M."/>
        </authorList>
    </citation>
    <scope>NUCLEOTIDE SEQUENCE [LARGE SCALE GENOMIC DNA]</scope>
    <source>
        <strain evidence="1 2">S38A</strain>
    </source>
</reference>
<name>A0A8F5GZD6_9CREN</name>
<dbReference type="InterPro" id="IPR050684">
    <property type="entry name" value="HTH-Siroheme_Decarb"/>
</dbReference>
<dbReference type="AlphaFoldDB" id="A0A8F5GZD6"/>
<evidence type="ECO:0000313" key="2">
    <source>
        <dbReference type="Proteomes" id="UP000694036"/>
    </source>
</evidence>
<evidence type="ECO:0000313" key="1">
    <source>
        <dbReference type="EMBL" id="QXJ35025.1"/>
    </source>
</evidence>
<dbReference type="PANTHER" id="PTHR43413:SF8">
    <property type="entry name" value="HTH-TYPE TRANSCRIPTIONAL REGULATOR PTR1"/>
    <property type="match status" value="1"/>
</dbReference>
<dbReference type="RefSeq" id="WP_218257736.1">
    <property type="nucleotide sequence ID" value="NZ_CP077713.1"/>
</dbReference>
<accession>A0A8F5GZD6</accession>
<keyword evidence="2" id="KW-1185">Reference proteome</keyword>
<dbReference type="Pfam" id="PF13412">
    <property type="entry name" value="HTH_24"/>
    <property type="match status" value="1"/>
</dbReference>
<proteinExistence type="predicted"/>
<protein>
    <submittedName>
        <fullName evidence="1">Uncharacterized protein</fullName>
    </submittedName>
</protein>
<sequence length="263" mass="29909">MSETLRNEILFYLLKDGKMPLRKIAKLTGKNHATIAYHYNKLIEDGILGDFYLYVNPNLFGFYHFFAAYNNDIPRPYPNFVASSFTCVEGFTVLEVMGKSKEEVVDRISSLGDPIMIFDVNNVIHNLSDSVSKMIKLLAENPKVEFSQVSSKVGLPVRWVYKKYNHLEKIGMIKIIPKVNLSKANVLLFSVFSKEPIESLDNWLVLRMVGKKSSLYLGVARNMGEAYIIASSLRSIVKDVTFTLKIDYDVTRWLNNGANQSTT</sequence>
<dbReference type="EMBL" id="CP077713">
    <property type="protein sequence ID" value="QXJ35025.1"/>
    <property type="molecule type" value="Genomic_DNA"/>
</dbReference>
<dbReference type="Proteomes" id="UP000694036">
    <property type="component" value="Chromosome"/>
</dbReference>
<dbReference type="PANTHER" id="PTHR43413">
    <property type="entry name" value="TRANSCRIPTIONAL REGULATOR, ASNC FAMILY"/>
    <property type="match status" value="1"/>
</dbReference>